<organism evidence="2 3">
    <name type="scientific">Hymenobacter oligotrophus</name>
    <dbReference type="NCBI Taxonomy" id="2319843"/>
    <lineage>
        <taxon>Bacteria</taxon>
        <taxon>Pseudomonadati</taxon>
        <taxon>Bacteroidota</taxon>
        <taxon>Cytophagia</taxon>
        <taxon>Cytophagales</taxon>
        <taxon>Hymenobacteraceae</taxon>
        <taxon>Hymenobacter</taxon>
    </lineage>
</organism>
<sequence length="185" mass="21076">MFMLTIQLSPVPELRTARLRLRRLVPTDAPALLQLRSDERVMRYFDREPMTTEQQALELIGSTDELIAANKGVMWGICMPNGAEIVGTIGPWNISAEHHRAELGYLLHPDLWGQGLMGEALTEVCRYAFENLGLHSLEANVNPDNAASRRLLEKHGFVQEAYFRENFYYNGQFLDSVIYARLAPR</sequence>
<dbReference type="InterPro" id="IPR016181">
    <property type="entry name" value="Acyl_CoA_acyltransferase"/>
</dbReference>
<dbReference type="PANTHER" id="PTHR43792">
    <property type="entry name" value="GNAT FAMILY, PUTATIVE (AFU_ORTHOLOGUE AFUA_3G00765)-RELATED-RELATED"/>
    <property type="match status" value="1"/>
</dbReference>
<dbReference type="KEGG" id="hyh:D3Y59_15830"/>
<keyword evidence="2" id="KW-0808">Transferase</keyword>
<dbReference type="Gene3D" id="3.40.630.30">
    <property type="match status" value="1"/>
</dbReference>
<dbReference type="Pfam" id="PF13302">
    <property type="entry name" value="Acetyltransf_3"/>
    <property type="match status" value="1"/>
</dbReference>
<dbReference type="OrthoDB" id="9811523at2"/>
<evidence type="ECO:0000313" key="2">
    <source>
        <dbReference type="EMBL" id="AYA38386.1"/>
    </source>
</evidence>
<name>A0A3B7RGQ8_9BACT</name>
<dbReference type="PROSITE" id="PS51186">
    <property type="entry name" value="GNAT"/>
    <property type="match status" value="1"/>
</dbReference>
<dbReference type="SUPFAM" id="SSF55729">
    <property type="entry name" value="Acyl-CoA N-acyltransferases (Nat)"/>
    <property type="match status" value="1"/>
</dbReference>
<gene>
    <name evidence="2" type="ORF">D3Y59_15830</name>
</gene>
<accession>A0A3B7RGQ8</accession>
<dbReference type="PANTHER" id="PTHR43792:SF1">
    <property type="entry name" value="N-ACETYLTRANSFERASE DOMAIN-CONTAINING PROTEIN"/>
    <property type="match status" value="1"/>
</dbReference>
<evidence type="ECO:0000313" key="3">
    <source>
        <dbReference type="Proteomes" id="UP000262802"/>
    </source>
</evidence>
<dbReference type="InterPro" id="IPR051531">
    <property type="entry name" value="N-acetyltransferase"/>
</dbReference>
<dbReference type="EMBL" id="CP032317">
    <property type="protein sequence ID" value="AYA38386.1"/>
    <property type="molecule type" value="Genomic_DNA"/>
</dbReference>
<dbReference type="GO" id="GO:0016747">
    <property type="term" value="F:acyltransferase activity, transferring groups other than amino-acyl groups"/>
    <property type="evidence" value="ECO:0007669"/>
    <property type="project" value="InterPro"/>
</dbReference>
<keyword evidence="3" id="KW-1185">Reference proteome</keyword>
<dbReference type="InterPro" id="IPR000182">
    <property type="entry name" value="GNAT_dom"/>
</dbReference>
<dbReference type="AlphaFoldDB" id="A0A3B7RGQ8"/>
<proteinExistence type="predicted"/>
<protein>
    <submittedName>
        <fullName evidence="2">N-acetyltransferase</fullName>
    </submittedName>
</protein>
<evidence type="ECO:0000259" key="1">
    <source>
        <dbReference type="PROSITE" id="PS51186"/>
    </source>
</evidence>
<feature type="domain" description="N-acetyltransferase" evidence="1">
    <location>
        <begin position="19"/>
        <end position="175"/>
    </location>
</feature>
<dbReference type="CDD" id="cd04301">
    <property type="entry name" value="NAT_SF"/>
    <property type="match status" value="1"/>
</dbReference>
<dbReference type="Proteomes" id="UP000262802">
    <property type="component" value="Chromosome"/>
</dbReference>
<reference evidence="2 3" key="1">
    <citation type="submission" date="2018-09" db="EMBL/GenBank/DDBJ databases">
        <title>Hymenobacter medium sp. nov., isolated from R2A medium.</title>
        <authorList>
            <person name="Yingchao G."/>
        </authorList>
    </citation>
    <scope>NUCLEOTIDE SEQUENCE [LARGE SCALE GENOMIC DNA]</scope>
    <source>
        <strain evidence="3">sh-6</strain>
    </source>
</reference>